<gene>
    <name evidence="2" type="primary">HaOG207096</name>
    <name evidence="2" type="ORF">B5X24_HaOG207096</name>
</gene>
<feature type="region of interest" description="Disordered" evidence="1">
    <location>
        <begin position="2281"/>
        <end position="2312"/>
    </location>
</feature>
<feature type="region of interest" description="Disordered" evidence="1">
    <location>
        <begin position="991"/>
        <end position="1010"/>
    </location>
</feature>
<dbReference type="OrthoDB" id="7455220at2759"/>
<name>A0A2W1BIF0_HELAM</name>
<reference evidence="2 3" key="1">
    <citation type="journal article" date="2017" name="BMC Biol.">
        <title>Genomic innovations, transcriptional plasticity and gene loss underlying the evolution and divergence of two highly polyphagous and invasive Helicoverpa pest species.</title>
        <authorList>
            <person name="Pearce S.L."/>
            <person name="Clarke D.F."/>
            <person name="East P.D."/>
            <person name="Elfekih S."/>
            <person name="Gordon K.H."/>
            <person name="Jermiin L.S."/>
            <person name="McGaughran A."/>
            <person name="Oakeshott J.G."/>
            <person name="Papanikolaou A."/>
            <person name="Perera O.P."/>
            <person name="Rane R.V."/>
            <person name="Richards S."/>
            <person name="Tay W.T."/>
            <person name="Walsh T.K."/>
            <person name="Anderson A."/>
            <person name="Anderson C.J."/>
            <person name="Asgari S."/>
            <person name="Board P.G."/>
            <person name="Bretschneider A."/>
            <person name="Campbell P.M."/>
            <person name="Chertemps T."/>
            <person name="Christeller J.T."/>
            <person name="Coppin C.W."/>
            <person name="Downes S.J."/>
            <person name="Duan G."/>
            <person name="Farnsworth C.A."/>
            <person name="Good R.T."/>
            <person name="Han L.B."/>
            <person name="Han Y.C."/>
            <person name="Hatje K."/>
            <person name="Horne I."/>
            <person name="Huang Y.P."/>
            <person name="Hughes D.S."/>
            <person name="Jacquin-Joly E."/>
            <person name="James W."/>
            <person name="Jhangiani S."/>
            <person name="Kollmar M."/>
            <person name="Kuwar S.S."/>
            <person name="Li S."/>
            <person name="Liu N.Y."/>
            <person name="Maibeche M.T."/>
            <person name="Miller J.R."/>
            <person name="Montagne N."/>
            <person name="Perry T."/>
            <person name="Qu J."/>
            <person name="Song S.V."/>
            <person name="Sutton G.G."/>
            <person name="Vogel H."/>
            <person name="Walenz B.P."/>
            <person name="Xu W."/>
            <person name="Zhang H.J."/>
            <person name="Zou Z."/>
            <person name="Batterham P."/>
            <person name="Edwards O.R."/>
            <person name="Feyereisen R."/>
            <person name="Gibbs R.A."/>
            <person name="Heckel D.G."/>
            <person name="McGrath A."/>
            <person name="Robin C."/>
            <person name="Scherer S.E."/>
            <person name="Worley K.C."/>
            <person name="Wu Y.D."/>
        </authorList>
    </citation>
    <scope>NUCLEOTIDE SEQUENCE [LARGE SCALE GENOMIC DNA]</scope>
    <source>
        <strain evidence="2">Harm_GR_Male_#8</strain>
        <tissue evidence="2">Whole organism</tissue>
    </source>
</reference>
<dbReference type="Proteomes" id="UP000249218">
    <property type="component" value="Unassembled WGS sequence"/>
</dbReference>
<dbReference type="EMBL" id="KZ150024">
    <property type="protein sequence ID" value="PZC74832.1"/>
    <property type="molecule type" value="Genomic_DNA"/>
</dbReference>
<feature type="compositionally biased region" description="Basic residues" evidence="1">
    <location>
        <begin position="1"/>
        <end position="14"/>
    </location>
</feature>
<feature type="region of interest" description="Disordered" evidence="1">
    <location>
        <begin position="850"/>
        <end position="884"/>
    </location>
</feature>
<feature type="compositionally biased region" description="Pro residues" evidence="1">
    <location>
        <begin position="2288"/>
        <end position="2302"/>
    </location>
</feature>
<feature type="compositionally biased region" description="Basic and acidic residues" evidence="1">
    <location>
        <begin position="622"/>
        <end position="639"/>
    </location>
</feature>
<feature type="region of interest" description="Disordered" evidence="1">
    <location>
        <begin position="536"/>
        <end position="575"/>
    </location>
</feature>
<feature type="region of interest" description="Disordered" evidence="1">
    <location>
        <begin position="1295"/>
        <end position="1332"/>
    </location>
</feature>
<feature type="region of interest" description="Disordered" evidence="1">
    <location>
        <begin position="332"/>
        <end position="416"/>
    </location>
</feature>
<evidence type="ECO:0000313" key="2">
    <source>
        <dbReference type="EMBL" id="PZC74832.1"/>
    </source>
</evidence>
<feature type="region of interest" description="Disordered" evidence="1">
    <location>
        <begin position="1629"/>
        <end position="1679"/>
    </location>
</feature>
<keyword evidence="3" id="KW-1185">Reference proteome</keyword>
<feature type="region of interest" description="Disordered" evidence="1">
    <location>
        <begin position="719"/>
        <end position="751"/>
    </location>
</feature>
<feature type="region of interest" description="Disordered" evidence="1">
    <location>
        <begin position="1172"/>
        <end position="1202"/>
    </location>
</feature>
<sequence>MRKLQNKFKRQHKPSRLDHEENPCRGVDNISIIVHKKKVKNRKLYDLFKNGKQPAIAFRLSRSGLHKTRKRLTKHLSLPEINKKSKISKHHTKSSDAILKKKNCFNTKIIVNRVSGYNLNEYLSPFNFPTQRRWKVYRCQLSSQEDSCCCSCNSDAMFEVMKSLYDCYKKKNCDNCNCILCGHLPQEERRLGEIKKSIASLGLGAKERKETIKKSEKALRGKSKEEKEKILKELAKTGKPLPEGKTASEKSLIQKVRADLGLPPAPKTASEKAKMRKAEQAGAITPLEGKTPSQKEKILKAQAQLGIPLPEGRTESEKALIQKVKAAAGIPMPEERTLSEKAVSAKLKAKPSEAKAAGLSTPLEGKTPSQKEKILKGLAKQGIPLPEGKTASEKKLIDKVRADLDLPPEPKTPSMREKYIKAADAGLLQPLEGKTHKEKEKIIQGLQEMGIPLPEGRTATEKALVARAKAVPRPPSVLAPSEKLRKAKAAGLLTPLAGKPPAQREKILRGLAMQNVPLPEGKTPSEKMLIDKVRRDLGLPPEPKTPSMKEKHAKAAKAGFLQPLEGKTPKEKEKILQGLHDMGIPLPEGRTASEKDLIAKIKALPRAPSMQAPVVGPTALSPEERRKLDEKTAKVVKEGKGPADECICGLLTPEHEREPAIAIRIPSAKMRPTKAGLLTPLEGKTPEQKEKILRGLIKQGIPLPEAKTPSEKKLVNKIRADVRLPPEPRTPSMKEKYRKAQASGVITPLEGKTTAQKDKILKRQAELGLELPKGQTPSEKAIISKLKTLPSPSITSEKLRKAKAAGLLTPLEGKSPAQKENILRGLAKSGLPLPEGRTPSDKAMIKKIKKEMGVPERTPSEKLRKAKAAGLLTPLEGKPKSQKEKILRGRAAAGLPLPAGKTPSEKDLIKKIKDDTGYVTPSPSERMKKAKAAGLLTPLEGKTPSAKEKILRGKAAVGVPLGEGKTPSEKEIIKKIKAELPELKPSSEKLRAAKAAGLSTPLQGKTPSQKEKIIRGLAKSGLPLPEGKTPSEKELIAKAKAETKPPSQITSEKFRKAKAAGLLTPLTGKSPKEKERILKGLANQGLPLPEAKTASEKKIAAKVRKELGLPPEPETVSDKEKMRKAQAAGIVTPLQGKTPSQKERIVRGMADAGVKLPEGRTASEKALISKVKAEPTKVPSEKLPQAKAAGLLTPLEGKTDAQKEKTLRKLAEAGLPLPEGKTPSEKSLIQKIKSELPKTASEKSVVRKAKAEGLLTPLTGKTPKEKERILRGLAEAGLPLPEGKTASEKELVKKVKDTAPGVPPQPKSEKRKKSKSKKIGVTPSKKLAKTMAKATPGITQEFEDIIKTTTCDRGCGCDKKKIRFKHSYVKIKVTSPDISSLCPCPDECIPGVKAGAFIDNEGIKVTVGRVDGAISYTNQHKNNYIVTLFDRTLKNRCCSTTSSDTIDAITKGAPSTVETDILKRSLYETCPSLRYTNYNDKFYSDNETVTECNSQQICSNSCKSNENDTNDRYDDTKDTQQCEKCTASDVSAVESSCAYTSYATSEASQNCGCESSSNESIATRSSVNASFNSALVIKSESSLSLGTNPNTNSCTTSISTEAASAISLSHSSNNSATSASPVCPFCMESEGRNSSDTSEDETESFANEIDCSGTDDSSNDTETGNSSESVEPFDGSQLMNKEPGIILGLGHRHACLNYRLSQALHRTEDKMNRNKKNINSHEPVIVINNLNSERDITAIVDRLLSNNEFSDASSIILVVPTSDDNDSDRSAHSLRSPLCIQLSEHCGNYYRKHCSHQEPEIKHGRDVRRVRVSAQGKKYCLQGMAPASAPAAVSFHDKETMINCKGPFCPAHKRKHALIYKNKLCQITTPDGIWQKVYHAVSTDTTADRPCCCPRKDLVKHQKRNCKHRCVSSVIRSEVISPLLVNKGLSCEGQQLLPNPNVTQQVSFASVNQGPKSVAPCEILPCSGRFECHTPRDSSVINRHSRASIKPCPSVKQNSRKKQSRPCQCNPEQLKKLIEEALQVGKALKLISTGCGGSAGNVTEKDVKIGFCTPPREDTTKQCTCSGKKKKVKLRPLCPCEQFQPPISQTVPGPKDGTTSLGCQCCNCDDSSLKSEPQMGTITVVGPGGGLSKIESKGTFTQAGMVQEQNEKPRKECVCKNKKGKKKQNVNCECPSEPEPELDLDLLCQEYANYLWLHDQMVSKQKSDMTQTQSGFTMFKKKKPPEPPEAELTMDDAVRYYVSMNPALFKDLVLPLQNNEDCSCEEDKKGKNKKKKSKKVDCSCSYEPPEPPPPPEPAPPEGPSGGLKFSMFGKGSGSKGFTGVCCFDLIEERKDTKQGTWISKPNTNE</sequence>
<organism evidence="2 3">
    <name type="scientific">Helicoverpa armigera</name>
    <name type="common">Cotton bollworm</name>
    <name type="synonym">Heliothis armigera</name>
    <dbReference type="NCBI Taxonomy" id="29058"/>
    <lineage>
        <taxon>Eukaryota</taxon>
        <taxon>Metazoa</taxon>
        <taxon>Ecdysozoa</taxon>
        <taxon>Arthropoda</taxon>
        <taxon>Hexapoda</taxon>
        <taxon>Insecta</taxon>
        <taxon>Pterygota</taxon>
        <taxon>Neoptera</taxon>
        <taxon>Endopterygota</taxon>
        <taxon>Lepidoptera</taxon>
        <taxon>Glossata</taxon>
        <taxon>Ditrysia</taxon>
        <taxon>Noctuoidea</taxon>
        <taxon>Noctuidae</taxon>
        <taxon>Heliothinae</taxon>
        <taxon>Helicoverpa</taxon>
    </lineage>
</organism>
<proteinExistence type="predicted"/>
<protein>
    <submittedName>
        <fullName evidence="2">Uncharacterized protein</fullName>
    </submittedName>
</protein>
<feature type="compositionally biased region" description="Polar residues" evidence="1">
    <location>
        <begin position="1654"/>
        <end position="1669"/>
    </location>
</feature>
<evidence type="ECO:0000256" key="1">
    <source>
        <dbReference type="SAM" id="MobiDB-lite"/>
    </source>
</evidence>
<feature type="region of interest" description="Disordered" evidence="1">
    <location>
        <begin position="603"/>
        <end position="639"/>
    </location>
</feature>
<feature type="compositionally biased region" description="Basic and acidic residues" evidence="1">
    <location>
        <begin position="850"/>
        <end position="863"/>
    </location>
</feature>
<evidence type="ECO:0000313" key="3">
    <source>
        <dbReference type="Proteomes" id="UP000249218"/>
    </source>
</evidence>
<feature type="region of interest" description="Disordered" evidence="1">
    <location>
        <begin position="1102"/>
        <end position="1144"/>
    </location>
</feature>
<feature type="region of interest" description="Disordered" evidence="1">
    <location>
        <begin position="1"/>
        <end position="22"/>
    </location>
</feature>
<feature type="compositionally biased region" description="Basic and acidic residues" evidence="1">
    <location>
        <begin position="390"/>
        <end position="404"/>
    </location>
</feature>
<feature type="compositionally biased region" description="Basic residues" evidence="1">
    <location>
        <begin position="1309"/>
        <end position="1318"/>
    </location>
</feature>
<accession>A0A2W1BIF0</accession>